<dbReference type="Gene3D" id="2.130.10.10">
    <property type="entry name" value="YVTN repeat-like/Quinoprotein amine dehydrogenase"/>
    <property type="match status" value="1"/>
</dbReference>
<dbReference type="PANTHER" id="PTHR43289:SF6">
    <property type="entry name" value="SERINE_THREONINE-PROTEIN KINASE NEKL-3"/>
    <property type="match status" value="1"/>
</dbReference>
<dbReference type="KEGG" id="bsed:DN745_19085"/>
<dbReference type="PROSITE" id="PS50011">
    <property type="entry name" value="PROTEIN_KINASE_DOM"/>
    <property type="match status" value="1"/>
</dbReference>
<dbReference type="GO" id="GO:0005524">
    <property type="term" value="F:ATP binding"/>
    <property type="evidence" value="ECO:0007669"/>
    <property type="project" value="UniProtKB-UniRule"/>
</dbReference>
<dbReference type="InterPro" id="IPR011009">
    <property type="entry name" value="Kinase-like_dom_sf"/>
</dbReference>
<dbReference type="EMBL" id="CP030032">
    <property type="protein sequence ID" value="AWV91313.1"/>
    <property type="molecule type" value="Genomic_DNA"/>
</dbReference>
<feature type="compositionally biased region" description="Basic and acidic residues" evidence="5">
    <location>
        <begin position="342"/>
        <end position="353"/>
    </location>
</feature>
<dbReference type="OrthoDB" id="5478283at2"/>
<dbReference type="Gene3D" id="1.10.510.10">
    <property type="entry name" value="Transferase(Phosphotransferase) domain 1"/>
    <property type="match status" value="1"/>
</dbReference>
<dbReference type="InterPro" id="IPR017441">
    <property type="entry name" value="Protein_kinase_ATP_BS"/>
</dbReference>
<proteinExistence type="predicted"/>
<evidence type="ECO:0000256" key="5">
    <source>
        <dbReference type="SAM" id="MobiDB-lite"/>
    </source>
</evidence>
<dbReference type="RefSeq" id="WP_111337463.1">
    <property type="nucleotide sequence ID" value="NZ_CP030032.1"/>
</dbReference>
<accession>A0A2Z4FQR2</accession>
<keyword evidence="3" id="KW-0418">Kinase</keyword>
<evidence type="ECO:0000256" key="2">
    <source>
        <dbReference type="ARBA" id="ARBA00022741"/>
    </source>
</evidence>
<evidence type="ECO:0000256" key="4">
    <source>
        <dbReference type="ARBA" id="ARBA00022840"/>
    </source>
</evidence>
<keyword evidence="4" id="KW-0067">ATP-binding</keyword>
<dbReference type="Proteomes" id="UP000249799">
    <property type="component" value="Chromosome"/>
</dbReference>
<protein>
    <submittedName>
        <fullName evidence="6">Uncharacterized protein</fullName>
    </submittedName>
</protein>
<feature type="region of interest" description="Disordered" evidence="5">
    <location>
        <begin position="342"/>
        <end position="460"/>
    </location>
</feature>
<evidence type="ECO:0000313" key="6">
    <source>
        <dbReference type="EMBL" id="AWV91313.1"/>
    </source>
</evidence>
<dbReference type="SMART" id="SM00220">
    <property type="entry name" value="S_TKc"/>
    <property type="match status" value="1"/>
</dbReference>
<keyword evidence="2" id="KW-0547">Nucleotide-binding</keyword>
<name>A0A2Z4FQR2_9DELT</name>
<dbReference type="CDD" id="cd14014">
    <property type="entry name" value="STKc_PknB_like"/>
    <property type="match status" value="1"/>
</dbReference>
<keyword evidence="1" id="KW-0808">Transferase</keyword>
<feature type="compositionally biased region" description="Polar residues" evidence="5">
    <location>
        <begin position="369"/>
        <end position="380"/>
    </location>
</feature>
<evidence type="ECO:0000313" key="7">
    <source>
        <dbReference type="Proteomes" id="UP000249799"/>
    </source>
</evidence>
<dbReference type="InterPro" id="IPR008271">
    <property type="entry name" value="Ser/Thr_kinase_AS"/>
</dbReference>
<dbReference type="Gene3D" id="3.30.200.20">
    <property type="entry name" value="Phosphorylase Kinase, domain 1"/>
    <property type="match status" value="1"/>
</dbReference>
<gene>
    <name evidence="6" type="ORF">DN745_19085</name>
</gene>
<dbReference type="InterPro" id="IPR000719">
    <property type="entry name" value="Prot_kinase_dom"/>
</dbReference>
<dbReference type="GO" id="GO:0004674">
    <property type="term" value="F:protein serine/threonine kinase activity"/>
    <property type="evidence" value="ECO:0007669"/>
    <property type="project" value="TreeGrafter"/>
</dbReference>
<dbReference type="PANTHER" id="PTHR43289">
    <property type="entry name" value="MITOGEN-ACTIVATED PROTEIN KINASE KINASE KINASE 20-RELATED"/>
    <property type="match status" value="1"/>
</dbReference>
<dbReference type="InterPro" id="IPR015943">
    <property type="entry name" value="WD40/YVTN_repeat-like_dom_sf"/>
</dbReference>
<dbReference type="InterPro" id="IPR036322">
    <property type="entry name" value="WD40_repeat_dom_sf"/>
</dbReference>
<organism evidence="6 7">
    <name type="scientific">Bradymonas sediminis</name>
    <dbReference type="NCBI Taxonomy" id="1548548"/>
    <lineage>
        <taxon>Bacteria</taxon>
        <taxon>Deltaproteobacteria</taxon>
        <taxon>Bradymonadales</taxon>
        <taxon>Bradymonadaceae</taxon>
        <taxon>Bradymonas</taxon>
    </lineage>
</organism>
<dbReference type="SUPFAM" id="SSF50978">
    <property type="entry name" value="WD40 repeat-like"/>
    <property type="match status" value="1"/>
</dbReference>
<keyword evidence="7" id="KW-1185">Reference proteome</keyword>
<feature type="compositionally biased region" description="Low complexity" evidence="5">
    <location>
        <begin position="419"/>
        <end position="430"/>
    </location>
</feature>
<dbReference type="PROSITE" id="PS00108">
    <property type="entry name" value="PROTEIN_KINASE_ST"/>
    <property type="match status" value="1"/>
</dbReference>
<reference evidence="6 7" key="1">
    <citation type="submission" date="2018-06" db="EMBL/GenBank/DDBJ databases">
        <title>Lujinxingia sediminis gen. nov. sp. nov., a new facultative anaerobic member of the class Deltaproteobacteria, and proposal of Lujinxingaceae fam. nov.</title>
        <authorList>
            <person name="Guo L.-Y."/>
            <person name="Li C.-M."/>
            <person name="Wang S."/>
            <person name="Du Z.-J."/>
        </authorList>
    </citation>
    <scope>NUCLEOTIDE SEQUENCE [LARGE SCALE GENOMIC DNA]</scope>
    <source>
        <strain evidence="6 7">FA350</strain>
    </source>
</reference>
<dbReference type="AlphaFoldDB" id="A0A2Z4FQR2"/>
<sequence length="729" mass="79780">MTDKLAYENRRAEFRKRPPTHYCGRCTSVLYPEDASCLECGAQPSPTWPELGPIVDPWLGQVVGERYLLTRGIGAGASGFVYRAESLAISRQFAIKIVPLGSDDVTANSETIRARLNREIGALGQLRNPHIVSFYDVVPIGDSAVALLMDLIEGRTLQDVVWAAGSLDLGRGLKILRQIANGVHEAHEANMIHRDLKPDNIMIERLPAGDDFVHILDFGIVHRLDDVRVTQGFLGTPLYASPEQAVGGAIDRRADIYALGAVTFFMLTGKPPFDDDNVYKVLKAHVGKQAPRLSDVAPERYFPPEIEDLVQRMLAKKPEDRPQSLAAVIAALDEFALQRTSAEQRDARYDSSEFRSPAQQDAHDRRGSEASSELNQTVASEVSLAKASSPEASRPDGAPMSAVFQRRKSDVSVPPLPQQSPAQLQEQSSAKGRTQVGVSAPRSKAVAHETDQNNKQAATTDTNHADLFELPRSWYGRELTLGRPAPGNFRADFQRRYWAILDEARCLAVGEVNSAEVLYFQVPPAPELTVMGQRRLDVVTGHADGSILRWSAKHPGGQLLHQNAAKSAITAIVCNESFFLFGTASGALYIGEFKDEPIQPLCIQSGSEIRVLTARAGRSSFAVARANGFIEVYNIGSPNIITQRISPPAGVTQLTFSQDGYLLAAVFEDKKLILYNALTGAEIARSAAMKHEPRFIHFDNAGRLVGECEVNGEIFGLDLQRHLFSKATA</sequence>
<dbReference type="SUPFAM" id="SSF56112">
    <property type="entry name" value="Protein kinase-like (PK-like)"/>
    <property type="match status" value="1"/>
</dbReference>
<dbReference type="Pfam" id="PF00069">
    <property type="entry name" value="Pkinase"/>
    <property type="match status" value="1"/>
</dbReference>
<dbReference type="PROSITE" id="PS00107">
    <property type="entry name" value="PROTEIN_KINASE_ATP"/>
    <property type="match status" value="1"/>
</dbReference>
<evidence type="ECO:0000256" key="3">
    <source>
        <dbReference type="ARBA" id="ARBA00022777"/>
    </source>
</evidence>
<evidence type="ECO:0000256" key="1">
    <source>
        <dbReference type="ARBA" id="ARBA00022679"/>
    </source>
</evidence>